<comment type="similarity">
    <text evidence="5">Belongs to the FPP/GGPP synthase family.</text>
</comment>
<dbReference type="GO" id="GO:0046872">
    <property type="term" value="F:metal ion binding"/>
    <property type="evidence" value="ECO:0007669"/>
    <property type="project" value="UniProtKB-KW"/>
</dbReference>
<dbReference type="VEuPathDB" id="TrichDB:TVAG_388030"/>
<dbReference type="GO" id="GO:0005737">
    <property type="term" value="C:cytoplasm"/>
    <property type="evidence" value="ECO:0000318"/>
    <property type="project" value="GO_Central"/>
</dbReference>
<dbReference type="PROSITE" id="PS00444">
    <property type="entry name" value="POLYPRENYL_SYNTHASE_2"/>
    <property type="match status" value="1"/>
</dbReference>
<dbReference type="GO" id="GO:0045337">
    <property type="term" value="P:farnesyl diphosphate biosynthetic process"/>
    <property type="evidence" value="ECO:0000318"/>
    <property type="project" value="GO_Central"/>
</dbReference>
<dbReference type="PANTHER" id="PTHR11525">
    <property type="entry name" value="FARNESYL-PYROPHOSPHATE SYNTHETASE"/>
    <property type="match status" value="1"/>
</dbReference>
<dbReference type="AlphaFoldDB" id="A2E130"/>
<dbReference type="FunFam" id="1.10.600.10:FF:000043">
    <property type="entry name" value="Polyprenyl synthetase family protein"/>
    <property type="match status" value="1"/>
</dbReference>
<dbReference type="eggNOG" id="KOG0711">
    <property type="taxonomic scope" value="Eukaryota"/>
</dbReference>
<protein>
    <submittedName>
        <fullName evidence="6">Polyprenyl synthetase family protein</fullName>
    </submittedName>
</protein>
<keyword evidence="7" id="KW-1185">Reference proteome</keyword>
<dbReference type="Gene3D" id="1.10.600.10">
    <property type="entry name" value="Farnesyl Diphosphate Synthase"/>
    <property type="match status" value="1"/>
</dbReference>
<evidence type="ECO:0000256" key="4">
    <source>
        <dbReference type="ARBA" id="ARBA00022842"/>
    </source>
</evidence>
<dbReference type="Proteomes" id="UP000001542">
    <property type="component" value="Unassembled WGS sequence"/>
</dbReference>
<dbReference type="OMA" id="EDCTWQR"/>
<reference evidence="6" key="1">
    <citation type="submission" date="2006-10" db="EMBL/GenBank/DDBJ databases">
        <authorList>
            <person name="Amadeo P."/>
            <person name="Zhao Q."/>
            <person name="Wortman J."/>
            <person name="Fraser-Liggett C."/>
            <person name="Carlton J."/>
        </authorList>
    </citation>
    <scope>NUCLEOTIDE SEQUENCE</scope>
    <source>
        <strain evidence="6">G3</strain>
    </source>
</reference>
<proteinExistence type="inferred from homology"/>
<dbReference type="SMR" id="A2E130"/>
<dbReference type="InterPro" id="IPR039702">
    <property type="entry name" value="FPS1-like"/>
</dbReference>
<dbReference type="InterPro" id="IPR033749">
    <property type="entry name" value="Polyprenyl_synt_CS"/>
</dbReference>
<keyword evidence="2 5" id="KW-0808">Transferase</keyword>
<evidence type="ECO:0000313" key="7">
    <source>
        <dbReference type="Proteomes" id="UP000001542"/>
    </source>
</evidence>
<dbReference type="InParanoid" id="A2E130"/>
<evidence type="ECO:0000256" key="2">
    <source>
        <dbReference type="ARBA" id="ARBA00022679"/>
    </source>
</evidence>
<dbReference type="GO" id="GO:0004161">
    <property type="term" value="F:dimethylallyltranstransferase activity"/>
    <property type="evidence" value="ECO:0000318"/>
    <property type="project" value="GO_Central"/>
</dbReference>
<accession>A2E130</accession>
<evidence type="ECO:0000256" key="3">
    <source>
        <dbReference type="ARBA" id="ARBA00022723"/>
    </source>
</evidence>
<dbReference type="SFLD" id="SFLDS00005">
    <property type="entry name" value="Isoprenoid_Synthase_Type_I"/>
    <property type="match status" value="1"/>
</dbReference>
<dbReference type="GO" id="GO:0004337">
    <property type="term" value="F:(2E,6E)-farnesyl diphosphate synthase activity"/>
    <property type="evidence" value="ECO:0000318"/>
    <property type="project" value="GO_Central"/>
</dbReference>
<organism evidence="6 7">
    <name type="scientific">Trichomonas vaginalis (strain ATCC PRA-98 / G3)</name>
    <dbReference type="NCBI Taxonomy" id="412133"/>
    <lineage>
        <taxon>Eukaryota</taxon>
        <taxon>Metamonada</taxon>
        <taxon>Parabasalia</taxon>
        <taxon>Trichomonadida</taxon>
        <taxon>Trichomonadidae</taxon>
        <taxon>Trichomonas</taxon>
    </lineage>
</organism>
<gene>
    <name evidence="6" type="ORF">TVAG_388030</name>
</gene>
<sequence length="334" mass="38883">MNCSKEFFAFYPEVKECISQFLNGFTVDWVQKHCIDMLEYSTKGGKMLRGIMTAAVYLELTGYSPDSEEAKVGYYLGWVEEIIHAGYLIADDLMDQSETRRGQECWYKREEIGDQAVNDGLILQDLAYVLLDKIRNKLNTKYYAKLIEFSRKIGTYTTIGQTYDFIAKIPSFQEYNQIVTYKTAFYTVVSPIVFGLIGSQIYDVDDKFEDIEKFMIRLGNYFQVQDDYIDVYGDPKHTGKIGTDIQDAKISWCYCKAYELANDDQKKILKEKIGHEEYVNDIKQLYADLKIPQYFEEFSRTESEALRTELANLDPKYPKKALGQILEIIIKRKQ</sequence>
<dbReference type="PROSITE" id="PS00723">
    <property type="entry name" value="POLYPRENYL_SYNTHASE_1"/>
    <property type="match status" value="1"/>
</dbReference>
<dbReference type="SUPFAM" id="SSF48576">
    <property type="entry name" value="Terpenoid synthases"/>
    <property type="match status" value="1"/>
</dbReference>
<evidence type="ECO:0000256" key="1">
    <source>
        <dbReference type="ARBA" id="ARBA00001946"/>
    </source>
</evidence>
<evidence type="ECO:0000256" key="5">
    <source>
        <dbReference type="RuleBase" id="RU004466"/>
    </source>
</evidence>
<name>A2E130_TRIV3</name>
<comment type="cofactor">
    <cofactor evidence="1">
        <name>Mg(2+)</name>
        <dbReference type="ChEBI" id="CHEBI:18420"/>
    </cofactor>
</comment>
<reference evidence="6" key="2">
    <citation type="journal article" date="2007" name="Science">
        <title>Draft genome sequence of the sexually transmitted pathogen Trichomonas vaginalis.</title>
        <authorList>
            <person name="Carlton J.M."/>
            <person name="Hirt R.P."/>
            <person name="Silva J.C."/>
            <person name="Delcher A.L."/>
            <person name="Schatz M."/>
            <person name="Zhao Q."/>
            <person name="Wortman J.R."/>
            <person name="Bidwell S.L."/>
            <person name="Alsmark U.C.M."/>
            <person name="Besteiro S."/>
            <person name="Sicheritz-Ponten T."/>
            <person name="Noel C.J."/>
            <person name="Dacks J.B."/>
            <person name="Foster P.G."/>
            <person name="Simillion C."/>
            <person name="Van de Peer Y."/>
            <person name="Miranda-Saavedra D."/>
            <person name="Barton G.J."/>
            <person name="Westrop G.D."/>
            <person name="Mueller S."/>
            <person name="Dessi D."/>
            <person name="Fiori P.L."/>
            <person name="Ren Q."/>
            <person name="Paulsen I."/>
            <person name="Zhang H."/>
            <person name="Bastida-Corcuera F.D."/>
            <person name="Simoes-Barbosa A."/>
            <person name="Brown M.T."/>
            <person name="Hayes R.D."/>
            <person name="Mukherjee M."/>
            <person name="Okumura C.Y."/>
            <person name="Schneider R."/>
            <person name="Smith A.J."/>
            <person name="Vanacova S."/>
            <person name="Villalvazo M."/>
            <person name="Haas B.J."/>
            <person name="Pertea M."/>
            <person name="Feldblyum T.V."/>
            <person name="Utterback T.R."/>
            <person name="Shu C.L."/>
            <person name="Osoegawa K."/>
            <person name="de Jong P.J."/>
            <person name="Hrdy I."/>
            <person name="Horvathova L."/>
            <person name="Zubacova Z."/>
            <person name="Dolezal P."/>
            <person name="Malik S.B."/>
            <person name="Logsdon J.M. Jr."/>
            <person name="Henze K."/>
            <person name="Gupta A."/>
            <person name="Wang C.C."/>
            <person name="Dunne R.L."/>
            <person name="Upcroft J.A."/>
            <person name="Upcroft P."/>
            <person name="White O."/>
            <person name="Salzberg S.L."/>
            <person name="Tang P."/>
            <person name="Chiu C.-H."/>
            <person name="Lee Y.-S."/>
            <person name="Embley T.M."/>
            <person name="Coombs G.H."/>
            <person name="Mottram J.C."/>
            <person name="Tachezy J."/>
            <person name="Fraser-Liggett C.M."/>
            <person name="Johnson P.J."/>
        </authorList>
    </citation>
    <scope>NUCLEOTIDE SEQUENCE [LARGE SCALE GENOMIC DNA]</scope>
    <source>
        <strain evidence="6">G3</strain>
    </source>
</reference>
<dbReference type="Pfam" id="PF00348">
    <property type="entry name" value="polyprenyl_synt"/>
    <property type="match status" value="1"/>
</dbReference>
<dbReference type="FunCoup" id="A2E130">
    <property type="interactions" value="640"/>
</dbReference>
<dbReference type="CDD" id="cd00685">
    <property type="entry name" value="Trans_IPPS_HT"/>
    <property type="match status" value="1"/>
</dbReference>
<dbReference type="EMBL" id="DS113282">
    <property type="protein sequence ID" value="EAY13662.1"/>
    <property type="molecule type" value="Genomic_DNA"/>
</dbReference>
<keyword evidence="4" id="KW-0460">Magnesium</keyword>
<dbReference type="InterPro" id="IPR008949">
    <property type="entry name" value="Isoprenoid_synthase_dom_sf"/>
</dbReference>
<dbReference type="PANTHER" id="PTHR11525:SF0">
    <property type="entry name" value="FARNESYL PYROPHOSPHATE SYNTHASE"/>
    <property type="match status" value="1"/>
</dbReference>
<dbReference type="InterPro" id="IPR000092">
    <property type="entry name" value="Polyprenyl_synt"/>
</dbReference>
<keyword evidence="3" id="KW-0479">Metal-binding</keyword>
<evidence type="ECO:0000313" key="6">
    <source>
        <dbReference type="EMBL" id="EAY13662.1"/>
    </source>
</evidence>
<dbReference type="OrthoDB" id="10257492at2759"/>
<dbReference type="VEuPathDB" id="TrichDB:TVAGG3_0330700"/>
<dbReference type="STRING" id="5722.A2E130"/>